<proteinExistence type="predicted"/>
<gene>
    <name evidence="2" type="ORF">UY3_13580</name>
</gene>
<reference evidence="3" key="1">
    <citation type="journal article" date="2013" name="Nat. Genet.">
        <title>The draft genomes of soft-shell turtle and green sea turtle yield insights into the development and evolution of the turtle-specific body plan.</title>
        <authorList>
            <person name="Wang Z."/>
            <person name="Pascual-Anaya J."/>
            <person name="Zadissa A."/>
            <person name="Li W."/>
            <person name="Niimura Y."/>
            <person name="Huang Z."/>
            <person name="Li C."/>
            <person name="White S."/>
            <person name="Xiong Z."/>
            <person name="Fang D."/>
            <person name="Wang B."/>
            <person name="Ming Y."/>
            <person name="Chen Y."/>
            <person name="Zheng Y."/>
            <person name="Kuraku S."/>
            <person name="Pignatelli M."/>
            <person name="Herrero J."/>
            <person name="Beal K."/>
            <person name="Nozawa M."/>
            <person name="Li Q."/>
            <person name="Wang J."/>
            <person name="Zhang H."/>
            <person name="Yu L."/>
            <person name="Shigenobu S."/>
            <person name="Wang J."/>
            <person name="Liu J."/>
            <person name="Flicek P."/>
            <person name="Searle S."/>
            <person name="Wang J."/>
            <person name="Kuratani S."/>
            <person name="Yin Y."/>
            <person name="Aken B."/>
            <person name="Zhang G."/>
            <person name="Irie N."/>
        </authorList>
    </citation>
    <scope>NUCLEOTIDE SEQUENCE [LARGE SCALE GENOMIC DNA]</scope>
</reference>
<evidence type="ECO:0000256" key="1">
    <source>
        <dbReference type="SAM" id="MobiDB-lite"/>
    </source>
</evidence>
<accession>M7AV48</accession>
<evidence type="ECO:0000313" key="3">
    <source>
        <dbReference type="Proteomes" id="UP000031443"/>
    </source>
</evidence>
<organism evidence="2 3">
    <name type="scientific">Chelonia mydas</name>
    <name type="common">Green sea-turtle</name>
    <name type="synonym">Chelonia agassizi</name>
    <dbReference type="NCBI Taxonomy" id="8469"/>
    <lineage>
        <taxon>Eukaryota</taxon>
        <taxon>Metazoa</taxon>
        <taxon>Chordata</taxon>
        <taxon>Craniata</taxon>
        <taxon>Vertebrata</taxon>
        <taxon>Euteleostomi</taxon>
        <taxon>Archelosauria</taxon>
        <taxon>Testudinata</taxon>
        <taxon>Testudines</taxon>
        <taxon>Cryptodira</taxon>
        <taxon>Durocryptodira</taxon>
        <taxon>Americhelydia</taxon>
        <taxon>Chelonioidea</taxon>
        <taxon>Cheloniidae</taxon>
        <taxon>Chelonia</taxon>
    </lineage>
</organism>
<protein>
    <submittedName>
        <fullName evidence="2">Uncharacterized protein</fullName>
    </submittedName>
</protein>
<dbReference type="EMBL" id="KB557346">
    <property type="protein sequence ID" value="EMP29311.1"/>
    <property type="molecule type" value="Genomic_DNA"/>
</dbReference>
<dbReference type="Proteomes" id="UP000031443">
    <property type="component" value="Unassembled WGS sequence"/>
</dbReference>
<sequence>MPLAGPRAPPTLPRTPATLHTNNLKHVDKMQTDAVIDDCLNLQRDRNNSSEICELNQGPVDSVMME</sequence>
<evidence type="ECO:0000313" key="2">
    <source>
        <dbReference type="EMBL" id="EMP29311.1"/>
    </source>
</evidence>
<dbReference type="AlphaFoldDB" id="M7AV48"/>
<name>M7AV48_CHEMY</name>
<feature type="region of interest" description="Disordered" evidence="1">
    <location>
        <begin position="1"/>
        <end position="20"/>
    </location>
</feature>
<keyword evidence="3" id="KW-1185">Reference proteome</keyword>